<dbReference type="AlphaFoldDB" id="A0A9P1IBX2"/>
<gene>
    <name evidence="2" type="ORF">CAMP_LOCUS4552</name>
</gene>
<name>A0A9P1IBX2_9PELO</name>
<evidence type="ECO:0008006" key="4">
    <source>
        <dbReference type="Google" id="ProtNLM"/>
    </source>
</evidence>
<sequence length="232" mass="26757">MALVINQSRSAILESNSYQPQSNFLPSTSGFFKTLTTYLTAAPKTSPKKEQIEKETKLIENWDDVNFSTINSVVCNYLYRDCEYQRLFVELENAIGPRREEQLYILTAITLALIFVQDPVGSTTSFMTIVIPAFFTAIALLQDSDPQIIANRQEFALKYWTVYGFFIVFESFLTSIIKFDLRLFRLGFLSLCLTSRVPILSMTYNKIQNRIIALKNCFDRNNLMIKEQTNIK</sequence>
<evidence type="ECO:0000256" key="1">
    <source>
        <dbReference type="SAM" id="Phobius"/>
    </source>
</evidence>
<dbReference type="Proteomes" id="UP001152747">
    <property type="component" value="Unassembled WGS sequence"/>
</dbReference>
<feature type="transmembrane region" description="Helical" evidence="1">
    <location>
        <begin position="155"/>
        <end position="177"/>
    </location>
</feature>
<dbReference type="EMBL" id="CANHGI010000002">
    <property type="protein sequence ID" value="CAI5441915.1"/>
    <property type="molecule type" value="Genomic_DNA"/>
</dbReference>
<keyword evidence="3" id="KW-1185">Reference proteome</keyword>
<reference evidence="2" key="1">
    <citation type="submission" date="2022-11" db="EMBL/GenBank/DDBJ databases">
        <authorList>
            <person name="Kikuchi T."/>
        </authorList>
    </citation>
    <scope>NUCLEOTIDE SEQUENCE</scope>
    <source>
        <strain evidence="2">PS1010</strain>
    </source>
</reference>
<evidence type="ECO:0000313" key="2">
    <source>
        <dbReference type="EMBL" id="CAI5441915.1"/>
    </source>
</evidence>
<proteinExistence type="predicted"/>
<keyword evidence="1" id="KW-0472">Membrane</keyword>
<dbReference type="OrthoDB" id="5838511at2759"/>
<keyword evidence="1" id="KW-1133">Transmembrane helix</keyword>
<feature type="transmembrane region" description="Helical" evidence="1">
    <location>
        <begin position="126"/>
        <end position="143"/>
    </location>
</feature>
<organism evidence="2 3">
    <name type="scientific">Caenorhabditis angaria</name>
    <dbReference type="NCBI Taxonomy" id="860376"/>
    <lineage>
        <taxon>Eukaryota</taxon>
        <taxon>Metazoa</taxon>
        <taxon>Ecdysozoa</taxon>
        <taxon>Nematoda</taxon>
        <taxon>Chromadorea</taxon>
        <taxon>Rhabditida</taxon>
        <taxon>Rhabditina</taxon>
        <taxon>Rhabditomorpha</taxon>
        <taxon>Rhabditoidea</taxon>
        <taxon>Rhabditidae</taxon>
        <taxon>Peloderinae</taxon>
        <taxon>Caenorhabditis</taxon>
    </lineage>
</organism>
<comment type="caution">
    <text evidence="2">The sequence shown here is derived from an EMBL/GenBank/DDBJ whole genome shotgun (WGS) entry which is preliminary data.</text>
</comment>
<keyword evidence="1" id="KW-0812">Transmembrane</keyword>
<evidence type="ECO:0000313" key="3">
    <source>
        <dbReference type="Proteomes" id="UP001152747"/>
    </source>
</evidence>
<accession>A0A9P1IBX2</accession>
<protein>
    <recommendedName>
        <fullName evidence="4">Receptor expression-enhancing protein</fullName>
    </recommendedName>
</protein>